<keyword evidence="5" id="KW-1133">Transmembrane helix</keyword>
<keyword evidence="8" id="KW-0732">Signal</keyword>
<evidence type="ECO:0000256" key="1">
    <source>
        <dbReference type="ARBA" id="ARBA00004370"/>
    </source>
</evidence>
<dbReference type="PROSITE" id="PS50011">
    <property type="entry name" value="PROTEIN_KINASE_DOM"/>
    <property type="match status" value="1"/>
</dbReference>
<dbReference type="InterPro" id="IPR000719">
    <property type="entry name" value="Prot_kinase_dom"/>
</dbReference>
<evidence type="ECO:0000256" key="4">
    <source>
        <dbReference type="ARBA" id="ARBA00022737"/>
    </source>
</evidence>
<dbReference type="InterPro" id="IPR001611">
    <property type="entry name" value="Leu-rich_rpt"/>
</dbReference>
<evidence type="ECO:0000313" key="11">
    <source>
        <dbReference type="Proteomes" id="UP001318860"/>
    </source>
</evidence>
<evidence type="ECO:0000256" key="3">
    <source>
        <dbReference type="ARBA" id="ARBA00022692"/>
    </source>
</evidence>
<gene>
    <name evidence="10" type="ORF">DH2020_019742</name>
</gene>
<dbReference type="SMART" id="SM00369">
    <property type="entry name" value="LRR_TYP"/>
    <property type="match status" value="4"/>
</dbReference>
<name>A0ABR0WEE0_REHGL</name>
<evidence type="ECO:0000256" key="8">
    <source>
        <dbReference type="SAM" id="SignalP"/>
    </source>
</evidence>
<dbReference type="Gene3D" id="3.80.10.10">
    <property type="entry name" value="Ribonuclease Inhibitor"/>
    <property type="match status" value="1"/>
</dbReference>
<keyword evidence="3" id="KW-0812">Transmembrane</keyword>
<dbReference type="PRINTS" id="PR00019">
    <property type="entry name" value="LEURICHRPT"/>
</dbReference>
<dbReference type="InterPro" id="IPR051809">
    <property type="entry name" value="Plant_receptor-like_S/T_kinase"/>
</dbReference>
<dbReference type="InterPro" id="IPR032675">
    <property type="entry name" value="LRR_dom_sf"/>
</dbReference>
<dbReference type="InterPro" id="IPR011009">
    <property type="entry name" value="Kinase-like_dom_sf"/>
</dbReference>
<keyword evidence="7" id="KW-0547">Nucleotide-binding</keyword>
<keyword evidence="2" id="KW-0433">Leucine-rich repeat</keyword>
<dbReference type="PANTHER" id="PTHR27008">
    <property type="entry name" value="OS04G0122200 PROTEIN"/>
    <property type="match status" value="1"/>
</dbReference>
<dbReference type="PROSITE" id="PS00107">
    <property type="entry name" value="PROTEIN_KINASE_ATP"/>
    <property type="match status" value="1"/>
</dbReference>
<comment type="subcellular location">
    <subcellularLocation>
        <location evidence="1">Membrane</location>
    </subcellularLocation>
</comment>
<evidence type="ECO:0000259" key="9">
    <source>
        <dbReference type="PROSITE" id="PS50011"/>
    </source>
</evidence>
<evidence type="ECO:0000256" key="7">
    <source>
        <dbReference type="PROSITE-ProRule" id="PRU10141"/>
    </source>
</evidence>
<evidence type="ECO:0000256" key="6">
    <source>
        <dbReference type="ARBA" id="ARBA00023136"/>
    </source>
</evidence>
<dbReference type="InterPro" id="IPR017441">
    <property type="entry name" value="Protein_kinase_ATP_BS"/>
</dbReference>
<dbReference type="Pfam" id="PF07714">
    <property type="entry name" value="PK_Tyr_Ser-Thr"/>
    <property type="match status" value="1"/>
</dbReference>
<keyword evidence="4" id="KW-0677">Repeat</keyword>
<dbReference type="InterPro" id="IPR001245">
    <property type="entry name" value="Ser-Thr/Tyr_kinase_cat_dom"/>
</dbReference>
<keyword evidence="6" id="KW-0472">Membrane</keyword>
<dbReference type="InterPro" id="IPR003591">
    <property type="entry name" value="Leu-rich_rpt_typical-subtyp"/>
</dbReference>
<feature type="chain" id="PRO_5045515448" description="Protein kinase domain-containing protein" evidence="8">
    <location>
        <begin position="19"/>
        <end position="667"/>
    </location>
</feature>
<evidence type="ECO:0000256" key="5">
    <source>
        <dbReference type="ARBA" id="ARBA00022989"/>
    </source>
</evidence>
<evidence type="ECO:0000256" key="2">
    <source>
        <dbReference type="ARBA" id="ARBA00022614"/>
    </source>
</evidence>
<evidence type="ECO:0000313" key="10">
    <source>
        <dbReference type="EMBL" id="KAK6145873.1"/>
    </source>
</evidence>
<sequence length="667" mass="73299">MASSIIYNLCLLIVSCLALSTPTNQTDLVSLLVALKAAINVDSEGSLNSWNQTTHSLKGYYHGIENLVGLTVLSLYYNNLDGPIPMGIGKLTNLQELFLEGNRFTNKIPSSFGNLSLLTELSLDKNNISGVVPKSIGNCIKLLNLDLSLNNLNGPIPREIMNLSSISISLDLSQNAFTGSIPFDVESLISLTYLDLSNNMLSGIIPNSLSSCKSLQQLYLKNNLFEGQIPHGLSSLRGLDDLDLSQNNLSGSIPSFLGELHLQKLNLSFNRLQGEVPTLGVFRNKSAISLEGNENLCGGLSELNLSPCPSSNSSKKNLSTPLKNILIPIETLVALILCLFIFQYKRKTPNNNVFSLSSFFETLFLRLSYADLIKATEGFSETNLVGVGRFGSVYKGILDHDGQHTLIAVKVINLIVKGASKSFMAECNALRGIRHRNLVKILSVCESIDFQGNDFKALIHEFKANGSLEKWLYHNNEQDISSPEVRNLNMIQRLNIAIDIAQPSNILLDHDMTACVGDFGLAKIISNILVPQENASRSTIGIKGIVGYVPPEYGTSDSISTKGDAYSHGILLLEIFTNRRPTDDLFKDNLNLHNFVCTTMPDRVMEIVDPIFRIGTSMNNSKIKDCMASILSTRLSCSRKILRDRLSMVDVVNELHKIKSCYLATDS</sequence>
<reference evidence="10 11" key="1">
    <citation type="journal article" date="2021" name="Comput. Struct. Biotechnol. J.">
        <title>De novo genome assembly of the potent medicinal plant Rehmannia glutinosa using nanopore technology.</title>
        <authorList>
            <person name="Ma L."/>
            <person name="Dong C."/>
            <person name="Song C."/>
            <person name="Wang X."/>
            <person name="Zheng X."/>
            <person name="Niu Y."/>
            <person name="Chen S."/>
            <person name="Feng W."/>
        </authorList>
    </citation>
    <scope>NUCLEOTIDE SEQUENCE [LARGE SCALE GENOMIC DNA]</scope>
    <source>
        <strain evidence="10">DH-2019</strain>
    </source>
</reference>
<dbReference type="SUPFAM" id="SSF52058">
    <property type="entry name" value="L domain-like"/>
    <property type="match status" value="1"/>
</dbReference>
<dbReference type="Pfam" id="PF13855">
    <property type="entry name" value="LRR_8"/>
    <property type="match status" value="1"/>
</dbReference>
<keyword evidence="7" id="KW-0067">ATP-binding</keyword>
<dbReference type="Proteomes" id="UP001318860">
    <property type="component" value="Unassembled WGS sequence"/>
</dbReference>
<dbReference type="PANTHER" id="PTHR27008:SF596">
    <property type="entry name" value="OS02G0215500 PROTEIN"/>
    <property type="match status" value="1"/>
</dbReference>
<dbReference type="Pfam" id="PF00560">
    <property type="entry name" value="LRR_1"/>
    <property type="match status" value="5"/>
</dbReference>
<proteinExistence type="predicted"/>
<accession>A0ABR0WEE0</accession>
<protein>
    <recommendedName>
        <fullName evidence="9">Protein kinase domain-containing protein</fullName>
    </recommendedName>
</protein>
<feature type="signal peptide" evidence="8">
    <location>
        <begin position="1"/>
        <end position="18"/>
    </location>
</feature>
<feature type="binding site" evidence="7">
    <location>
        <position position="417"/>
    </location>
    <ligand>
        <name>ATP</name>
        <dbReference type="ChEBI" id="CHEBI:30616"/>
    </ligand>
</feature>
<comment type="caution">
    <text evidence="10">The sequence shown here is derived from an EMBL/GenBank/DDBJ whole genome shotgun (WGS) entry which is preliminary data.</text>
</comment>
<keyword evidence="11" id="KW-1185">Reference proteome</keyword>
<dbReference type="PROSITE" id="PS51450">
    <property type="entry name" value="LRR"/>
    <property type="match status" value="1"/>
</dbReference>
<dbReference type="Gene3D" id="1.10.510.10">
    <property type="entry name" value="Transferase(Phosphotransferase) domain 1"/>
    <property type="match status" value="1"/>
</dbReference>
<dbReference type="SUPFAM" id="SSF56112">
    <property type="entry name" value="Protein kinase-like (PK-like)"/>
    <property type="match status" value="1"/>
</dbReference>
<dbReference type="EMBL" id="JABTTQ020000011">
    <property type="protein sequence ID" value="KAK6145873.1"/>
    <property type="molecule type" value="Genomic_DNA"/>
</dbReference>
<organism evidence="10 11">
    <name type="scientific">Rehmannia glutinosa</name>
    <name type="common">Chinese foxglove</name>
    <dbReference type="NCBI Taxonomy" id="99300"/>
    <lineage>
        <taxon>Eukaryota</taxon>
        <taxon>Viridiplantae</taxon>
        <taxon>Streptophyta</taxon>
        <taxon>Embryophyta</taxon>
        <taxon>Tracheophyta</taxon>
        <taxon>Spermatophyta</taxon>
        <taxon>Magnoliopsida</taxon>
        <taxon>eudicotyledons</taxon>
        <taxon>Gunneridae</taxon>
        <taxon>Pentapetalae</taxon>
        <taxon>asterids</taxon>
        <taxon>lamiids</taxon>
        <taxon>Lamiales</taxon>
        <taxon>Orobanchaceae</taxon>
        <taxon>Rehmannieae</taxon>
        <taxon>Rehmannia</taxon>
    </lineage>
</organism>
<feature type="domain" description="Protein kinase" evidence="9">
    <location>
        <begin position="379"/>
        <end position="667"/>
    </location>
</feature>
<dbReference type="Gene3D" id="3.30.200.20">
    <property type="entry name" value="Phosphorylase Kinase, domain 1"/>
    <property type="match status" value="1"/>
</dbReference>